<dbReference type="Proteomes" id="UP001314170">
    <property type="component" value="Unassembled WGS sequence"/>
</dbReference>
<dbReference type="AlphaFoldDB" id="A0AAV1R0P4"/>
<sequence>MVDEDWTESIRGMVIGEAGGSRFSQGQEEDLSDILNRENLTESITVEGFMLVGQGSEGQGADVSVAGVEDLTDNFTRGASIGRFLELPEDVSALSIGRCHDARSLCDVSPFKHATSLKSVGMWECDGIECLASMSESSPDILERLESLYLETLKNFCVFITREGAATPPLQSNVAFAGLERLEDPPSSLPLNDHSQEPKELKSLEKVKIKLGRDADSLE</sequence>
<gene>
    <name evidence="1" type="ORF">DCAF_LOCUS5287</name>
</gene>
<reference evidence="1 2" key="1">
    <citation type="submission" date="2024-01" db="EMBL/GenBank/DDBJ databases">
        <authorList>
            <person name="Waweru B."/>
        </authorList>
    </citation>
    <scope>NUCLEOTIDE SEQUENCE [LARGE SCALE GENOMIC DNA]</scope>
</reference>
<evidence type="ECO:0000313" key="2">
    <source>
        <dbReference type="Proteomes" id="UP001314170"/>
    </source>
</evidence>
<name>A0AAV1R0P4_9ROSI</name>
<dbReference type="EMBL" id="CAWUPB010000857">
    <property type="protein sequence ID" value="CAK7327572.1"/>
    <property type="molecule type" value="Genomic_DNA"/>
</dbReference>
<comment type="caution">
    <text evidence="1">The sequence shown here is derived from an EMBL/GenBank/DDBJ whole genome shotgun (WGS) entry which is preliminary data.</text>
</comment>
<accession>A0AAV1R0P4</accession>
<organism evidence="1 2">
    <name type="scientific">Dovyalis caffra</name>
    <dbReference type="NCBI Taxonomy" id="77055"/>
    <lineage>
        <taxon>Eukaryota</taxon>
        <taxon>Viridiplantae</taxon>
        <taxon>Streptophyta</taxon>
        <taxon>Embryophyta</taxon>
        <taxon>Tracheophyta</taxon>
        <taxon>Spermatophyta</taxon>
        <taxon>Magnoliopsida</taxon>
        <taxon>eudicotyledons</taxon>
        <taxon>Gunneridae</taxon>
        <taxon>Pentapetalae</taxon>
        <taxon>rosids</taxon>
        <taxon>fabids</taxon>
        <taxon>Malpighiales</taxon>
        <taxon>Salicaceae</taxon>
        <taxon>Flacourtieae</taxon>
        <taxon>Dovyalis</taxon>
    </lineage>
</organism>
<evidence type="ECO:0000313" key="1">
    <source>
        <dbReference type="EMBL" id="CAK7327572.1"/>
    </source>
</evidence>
<protein>
    <submittedName>
        <fullName evidence="1">Uncharacterized protein</fullName>
    </submittedName>
</protein>
<keyword evidence="2" id="KW-1185">Reference proteome</keyword>
<proteinExistence type="predicted"/>